<protein>
    <submittedName>
        <fullName evidence="2">Uncharacterized protein</fullName>
    </submittedName>
</protein>
<dbReference type="EMBL" id="BJVY01000058">
    <property type="protein sequence ID" value="GEL74998.1"/>
    <property type="molecule type" value="Genomic_DNA"/>
</dbReference>
<evidence type="ECO:0000313" key="3">
    <source>
        <dbReference type="Proteomes" id="UP000321224"/>
    </source>
</evidence>
<organism evidence="2 3">
    <name type="scientific">Myxococcus virescens</name>
    <dbReference type="NCBI Taxonomy" id="83456"/>
    <lineage>
        <taxon>Bacteria</taxon>
        <taxon>Pseudomonadati</taxon>
        <taxon>Myxococcota</taxon>
        <taxon>Myxococcia</taxon>
        <taxon>Myxococcales</taxon>
        <taxon>Cystobacterineae</taxon>
        <taxon>Myxococcaceae</taxon>
        <taxon>Myxococcus</taxon>
    </lineage>
</organism>
<gene>
    <name evidence="2" type="ORF">MVI01_67820</name>
</gene>
<reference evidence="2 3" key="1">
    <citation type="submission" date="2019-07" db="EMBL/GenBank/DDBJ databases">
        <title>Whole genome shotgun sequence of Myxococcus virescens NBRC 100334.</title>
        <authorList>
            <person name="Hosoyama A."/>
            <person name="Uohara A."/>
            <person name="Ohji S."/>
            <person name="Ichikawa N."/>
        </authorList>
    </citation>
    <scope>NUCLEOTIDE SEQUENCE [LARGE SCALE GENOMIC DNA]</scope>
    <source>
        <strain evidence="2 3">NBRC 100334</strain>
    </source>
</reference>
<sequence length="185" mass="19357">MAGPMAGVSAAQVAQQKLQDQGAQQTNKQGASKFDGVLADKAQGAGQVDAAQQVNKAQAAQATQRTDAVRQVESVNKTEKAALNKVHGAQESVTTKAAEPVTAKAEASKSSKAGDMMTQIVGDLEKGQVNLEHIIKQASSGKAFSNAELLSLQASMYQYTQQLDLTSKVVEKATTGLKDVVKTQV</sequence>
<evidence type="ECO:0000313" key="2">
    <source>
        <dbReference type="EMBL" id="GEL74998.1"/>
    </source>
</evidence>
<proteinExistence type="predicted"/>
<comment type="caution">
    <text evidence="2">The sequence shown here is derived from an EMBL/GenBank/DDBJ whole genome shotgun (WGS) entry which is preliminary data.</text>
</comment>
<dbReference type="AlphaFoldDB" id="A0A511HN30"/>
<accession>A0A511HN30</accession>
<evidence type="ECO:0000256" key="1">
    <source>
        <dbReference type="SAM" id="MobiDB-lite"/>
    </source>
</evidence>
<dbReference type="Proteomes" id="UP000321224">
    <property type="component" value="Unassembled WGS sequence"/>
</dbReference>
<feature type="region of interest" description="Disordered" evidence="1">
    <location>
        <begin position="1"/>
        <end position="103"/>
    </location>
</feature>
<name>A0A511HN30_9BACT</name>
<feature type="compositionally biased region" description="Low complexity" evidence="1">
    <location>
        <begin position="10"/>
        <end position="25"/>
    </location>
</feature>
<feature type="compositionally biased region" description="Low complexity" evidence="1">
    <location>
        <begin position="39"/>
        <end position="71"/>
    </location>
</feature>